<gene>
    <name evidence="9" type="ordered locus">M5M_16150</name>
</gene>
<evidence type="ECO:0000256" key="7">
    <source>
        <dbReference type="ARBA" id="ARBA00023136"/>
    </source>
</evidence>
<evidence type="ECO:0000256" key="8">
    <source>
        <dbReference type="SAM" id="Phobius"/>
    </source>
</evidence>
<feature type="transmembrane region" description="Helical" evidence="8">
    <location>
        <begin position="153"/>
        <end position="177"/>
    </location>
</feature>
<keyword evidence="3" id="KW-0813">Transport</keyword>
<dbReference type="SUPFAM" id="SSF81345">
    <property type="entry name" value="ABC transporter involved in vitamin B12 uptake, BtuC"/>
    <property type="match status" value="1"/>
</dbReference>
<sequence>MRIPFAYLHHGLWLLILLCAGASMAMGALALAPGQAFLSLADAVLGSGWSQLSEVERTVVLELRLPRLLLALFTGALLAQCGAVMQGLFRNPLADPGIIGVSAGAALGAAVAIVLGAGLAHFHWVSTGAFVGGLGTTWLIYTLSQTRTGTSVFVLLLAGVAIAAFAGAAMGFLSYFADDQQLRALSLWQMGNLSGAGQLNLWLIAGLTVSLLVYFQRQANALNALLLGEAEARHLGIDVERLKRRLIAATALGVGVSVAYTGIIGFVGLVVPHLVRLLAGPNHQQLLPLSALLGALLLALADLMARTLVAPAELPVGLLTALIGAPFFLFLLLQSRRDYS</sequence>
<feature type="transmembrane region" description="Helical" evidence="8">
    <location>
        <begin position="122"/>
        <end position="141"/>
    </location>
</feature>
<protein>
    <submittedName>
        <fullName evidence="9">Hemin ABC transporter permease</fullName>
    </submittedName>
</protein>
<name>K4L2E7_SIMAS</name>
<dbReference type="eggNOG" id="COG0609">
    <property type="taxonomic scope" value="Bacteria"/>
</dbReference>
<keyword evidence="7 8" id="KW-0472">Membrane</keyword>
<feature type="transmembrane region" description="Helical" evidence="8">
    <location>
        <begin position="286"/>
        <end position="304"/>
    </location>
</feature>
<evidence type="ECO:0000256" key="4">
    <source>
        <dbReference type="ARBA" id="ARBA00022475"/>
    </source>
</evidence>
<dbReference type="HOGENOM" id="CLU_013016_0_1_6"/>
<dbReference type="KEGG" id="saga:M5M_16150"/>
<evidence type="ECO:0000256" key="6">
    <source>
        <dbReference type="ARBA" id="ARBA00022989"/>
    </source>
</evidence>
<dbReference type="InterPro" id="IPR037294">
    <property type="entry name" value="ABC_BtuC-like"/>
</dbReference>
<feature type="transmembrane region" description="Helical" evidence="8">
    <location>
        <begin position="197"/>
        <end position="215"/>
    </location>
</feature>
<dbReference type="FunFam" id="1.10.3470.10:FF:000001">
    <property type="entry name" value="Vitamin B12 ABC transporter permease BtuC"/>
    <property type="match status" value="1"/>
</dbReference>
<dbReference type="GO" id="GO:0033214">
    <property type="term" value="P:siderophore-iron import into cell"/>
    <property type="evidence" value="ECO:0007669"/>
    <property type="project" value="TreeGrafter"/>
</dbReference>
<dbReference type="PANTHER" id="PTHR30472:SF25">
    <property type="entry name" value="ABC TRANSPORTER PERMEASE PROTEIN MJ0876-RELATED"/>
    <property type="match status" value="1"/>
</dbReference>
<evidence type="ECO:0000313" key="9">
    <source>
        <dbReference type="EMBL" id="AFV00363.1"/>
    </source>
</evidence>
<accession>K4L2E7</accession>
<keyword evidence="6 8" id="KW-1133">Transmembrane helix</keyword>
<reference evidence="9 10" key="1">
    <citation type="journal article" date="2013" name="Genome Announc.">
        <title>Complete genome sequence of Simiduia agarivorans SA1(T), a marine bacterium able to degrade a variety of polysaccharides.</title>
        <authorList>
            <person name="Lin S.Y."/>
            <person name="Shieh W.Y."/>
            <person name="Chen J.S."/>
            <person name="Tang S.L."/>
        </authorList>
    </citation>
    <scope>NUCLEOTIDE SEQUENCE [LARGE SCALE GENOMIC DNA]</scope>
    <source>
        <strain evidence="10">DSM 21679 / JCM 13881 / BCRC 17597 / SA1</strain>
    </source>
</reference>
<dbReference type="Pfam" id="PF01032">
    <property type="entry name" value="FecCD"/>
    <property type="match status" value="1"/>
</dbReference>
<feature type="transmembrane region" description="Helical" evidence="8">
    <location>
        <begin position="246"/>
        <end position="274"/>
    </location>
</feature>
<dbReference type="EMBL" id="CP003746">
    <property type="protein sequence ID" value="AFV00363.1"/>
    <property type="molecule type" value="Genomic_DNA"/>
</dbReference>
<evidence type="ECO:0000256" key="3">
    <source>
        <dbReference type="ARBA" id="ARBA00022448"/>
    </source>
</evidence>
<keyword evidence="10" id="KW-1185">Reference proteome</keyword>
<organism evidence="9 10">
    <name type="scientific">Simiduia agarivorans (strain DSM 21679 / JCM 13881 / BCRC 17597 / SA1)</name>
    <dbReference type="NCBI Taxonomy" id="1117647"/>
    <lineage>
        <taxon>Bacteria</taxon>
        <taxon>Pseudomonadati</taxon>
        <taxon>Pseudomonadota</taxon>
        <taxon>Gammaproteobacteria</taxon>
        <taxon>Cellvibrionales</taxon>
        <taxon>Cellvibrionaceae</taxon>
        <taxon>Simiduia</taxon>
    </lineage>
</organism>
<keyword evidence="5 8" id="KW-0812">Transmembrane</keyword>
<dbReference type="OrthoDB" id="9055647at2"/>
<evidence type="ECO:0000256" key="2">
    <source>
        <dbReference type="ARBA" id="ARBA00007935"/>
    </source>
</evidence>
<evidence type="ECO:0000313" key="10">
    <source>
        <dbReference type="Proteomes" id="UP000000466"/>
    </source>
</evidence>
<dbReference type="GO" id="GO:0005886">
    <property type="term" value="C:plasma membrane"/>
    <property type="evidence" value="ECO:0007669"/>
    <property type="project" value="UniProtKB-SubCell"/>
</dbReference>
<dbReference type="RefSeq" id="WP_015048515.1">
    <property type="nucleotide sequence ID" value="NC_018868.3"/>
</dbReference>
<proteinExistence type="inferred from homology"/>
<dbReference type="Proteomes" id="UP000000466">
    <property type="component" value="Chromosome"/>
</dbReference>
<feature type="transmembrane region" description="Helical" evidence="8">
    <location>
        <begin position="97"/>
        <end position="116"/>
    </location>
</feature>
<feature type="transmembrane region" description="Helical" evidence="8">
    <location>
        <begin position="65"/>
        <end position="85"/>
    </location>
</feature>
<feature type="transmembrane region" description="Helical" evidence="8">
    <location>
        <begin position="316"/>
        <end position="333"/>
    </location>
</feature>
<dbReference type="STRING" id="1117647.M5M_16150"/>
<dbReference type="Gene3D" id="1.10.3470.10">
    <property type="entry name" value="ABC transporter involved in vitamin B12 uptake, BtuC"/>
    <property type="match status" value="1"/>
</dbReference>
<comment type="subcellular location">
    <subcellularLocation>
        <location evidence="1">Cell membrane</location>
        <topology evidence="1">Multi-pass membrane protein</topology>
    </subcellularLocation>
</comment>
<evidence type="ECO:0000256" key="1">
    <source>
        <dbReference type="ARBA" id="ARBA00004651"/>
    </source>
</evidence>
<dbReference type="GO" id="GO:0022857">
    <property type="term" value="F:transmembrane transporter activity"/>
    <property type="evidence" value="ECO:0007669"/>
    <property type="project" value="InterPro"/>
</dbReference>
<comment type="similarity">
    <text evidence="2">Belongs to the binding-protein-dependent transport system permease family. FecCD subfamily.</text>
</comment>
<evidence type="ECO:0000256" key="5">
    <source>
        <dbReference type="ARBA" id="ARBA00022692"/>
    </source>
</evidence>
<keyword evidence="4" id="KW-1003">Cell membrane</keyword>
<dbReference type="AlphaFoldDB" id="K4L2E7"/>
<dbReference type="CDD" id="cd06550">
    <property type="entry name" value="TM_ABC_iron-siderophores_like"/>
    <property type="match status" value="1"/>
</dbReference>
<dbReference type="PANTHER" id="PTHR30472">
    <property type="entry name" value="FERRIC ENTEROBACTIN TRANSPORT SYSTEM PERMEASE PROTEIN"/>
    <property type="match status" value="1"/>
</dbReference>
<dbReference type="InterPro" id="IPR000522">
    <property type="entry name" value="ABC_transptr_permease_BtuC"/>
</dbReference>